<evidence type="ECO:0000256" key="4">
    <source>
        <dbReference type="ARBA" id="ARBA00023239"/>
    </source>
</evidence>
<dbReference type="AlphaFoldDB" id="A0A3G6J2H2"/>
<accession>A0A3G6J2H2</accession>
<dbReference type="RefSeq" id="WP_123934849.1">
    <property type="nucleotide sequence ID" value="NZ_CP033897.1"/>
</dbReference>
<name>A0A3G6J2H2_9CORY</name>
<dbReference type="OrthoDB" id="3224382at2"/>
<dbReference type="InterPro" id="IPR015424">
    <property type="entry name" value="PyrdxlP-dep_Trfase"/>
</dbReference>
<feature type="domain" description="Aminotransferase class I/classII large" evidence="6">
    <location>
        <begin position="23"/>
        <end position="365"/>
    </location>
</feature>
<dbReference type="Proteomes" id="UP000271587">
    <property type="component" value="Chromosome"/>
</dbReference>
<dbReference type="EMBL" id="CP033897">
    <property type="protein sequence ID" value="AZA11903.1"/>
    <property type="molecule type" value="Genomic_DNA"/>
</dbReference>
<evidence type="ECO:0000256" key="2">
    <source>
        <dbReference type="ARBA" id="ARBA00012224"/>
    </source>
</evidence>
<reference evidence="7 8" key="1">
    <citation type="submission" date="2018-11" db="EMBL/GenBank/DDBJ databases">
        <authorList>
            <person name="Kleinhagauer T."/>
            <person name="Glaeser S.P."/>
            <person name="Spergser J."/>
            <person name="Ruckert C."/>
            <person name="Kaempfer P."/>
            <person name="Busse H.-J."/>
        </authorList>
    </citation>
    <scope>NUCLEOTIDE SEQUENCE [LARGE SCALE GENOMIC DNA]</scope>
    <source>
        <strain evidence="7 8">W8</strain>
    </source>
</reference>
<dbReference type="GO" id="GO:0047804">
    <property type="term" value="F:cysteine-S-conjugate beta-lyase activity"/>
    <property type="evidence" value="ECO:0007669"/>
    <property type="project" value="UniProtKB-EC"/>
</dbReference>
<keyword evidence="3" id="KW-0663">Pyridoxal phosphate</keyword>
<proteinExistence type="inferred from homology"/>
<keyword evidence="8" id="KW-1185">Reference proteome</keyword>
<dbReference type="KEGG" id="cgk:CGERO_08030"/>
<dbReference type="InterPro" id="IPR051798">
    <property type="entry name" value="Class-II_PLP-Dep_Aminotrans"/>
</dbReference>
<dbReference type="PANTHER" id="PTHR43525">
    <property type="entry name" value="PROTEIN MALY"/>
    <property type="match status" value="1"/>
</dbReference>
<gene>
    <name evidence="7" type="primary">patB</name>
    <name evidence="7" type="ORF">CGERO_08030</name>
</gene>
<dbReference type="Gene3D" id="3.40.640.10">
    <property type="entry name" value="Type I PLP-dependent aspartate aminotransferase-like (Major domain)"/>
    <property type="match status" value="1"/>
</dbReference>
<evidence type="ECO:0000256" key="3">
    <source>
        <dbReference type="ARBA" id="ARBA00022898"/>
    </source>
</evidence>
<dbReference type="CDD" id="cd00609">
    <property type="entry name" value="AAT_like"/>
    <property type="match status" value="1"/>
</dbReference>
<comment type="similarity">
    <text evidence="5">Belongs to the class-II pyridoxal-phosphate-dependent aminotransferase family. MalY/PatB cystathionine beta-lyase subfamily.</text>
</comment>
<comment type="cofactor">
    <cofactor evidence="1">
        <name>pyridoxal 5'-phosphate</name>
        <dbReference type="ChEBI" id="CHEBI:597326"/>
    </cofactor>
</comment>
<evidence type="ECO:0000313" key="7">
    <source>
        <dbReference type="EMBL" id="AZA11903.1"/>
    </source>
</evidence>
<keyword evidence="4 7" id="KW-0456">Lyase</keyword>
<dbReference type="Gene3D" id="3.90.1150.10">
    <property type="entry name" value="Aspartate Aminotransferase, domain 1"/>
    <property type="match status" value="1"/>
</dbReference>
<dbReference type="InterPro" id="IPR015422">
    <property type="entry name" value="PyrdxlP-dep_Trfase_small"/>
</dbReference>
<dbReference type="Pfam" id="PF00155">
    <property type="entry name" value="Aminotran_1_2"/>
    <property type="match status" value="1"/>
</dbReference>
<dbReference type="InterPro" id="IPR015421">
    <property type="entry name" value="PyrdxlP-dep_Trfase_major"/>
</dbReference>
<dbReference type="SUPFAM" id="SSF53383">
    <property type="entry name" value="PLP-dependent transferases"/>
    <property type="match status" value="1"/>
</dbReference>
<dbReference type="EC" id="4.4.1.13" evidence="2"/>
<evidence type="ECO:0000259" key="6">
    <source>
        <dbReference type="Pfam" id="PF00155"/>
    </source>
</evidence>
<evidence type="ECO:0000256" key="1">
    <source>
        <dbReference type="ARBA" id="ARBA00001933"/>
    </source>
</evidence>
<dbReference type="InterPro" id="IPR004839">
    <property type="entry name" value="Aminotransferase_I/II_large"/>
</dbReference>
<protein>
    <recommendedName>
        <fullName evidence="2">cysteine-S-conjugate beta-lyase</fullName>
        <ecNumber evidence="2">4.4.1.13</ecNumber>
    </recommendedName>
</protein>
<sequence length="376" mass="42005">MDFPSYEQLSKRGTMKWSRHSSDVIPLWVAESDFSTCPPIHEAMRRAVEEERFGYPPSPEGLQQACANFHRERYSFDARPEWIFPLPDVVRGLYVGINEFTEPGSPVVVLTPAYPPFYQVLQACGREGIFIDVSEGLDFDALDRAFNAAGAMLLCNPHNPLGFAWSREQLERIVELAQRHNVRLLVDEIHAPLVYEGTHVAAASISEAAANRCITITATSKAWNTAGLKCAQIIFSNAEDVRHWESLSPVTKDGVSTLGLLAAETAYAKGVEFLDEELDYLRSNRDYLMEAIPRMLPGAKVRNIDATYLLWIDFRDCGLDLPGEFFLNNARVALNEGTMFGDNGRGFARLNFATSRELLDEALQRMANALAAHNGE</sequence>
<organism evidence="7 8">
    <name type="scientific">Corynebacterium gerontici</name>
    <dbReference type="NCBI Taxonomy" id="2079234"/>
    <lineage>
        <taxon>Bacteria</taxon>
        <taxon>Bacillati</taxon>
        <taxon>Actinomycetota</taxon>
        <taxon>Actinomycetes</taxon>
        <taxon>Mycobacteriales</taxon>
        <taxon>Corynebacteriaceae</taxon>
        <taxon>Corynebacterium</taxon>
    </lineage>
</organism>
<evidence type="ECO:0000313" key="8">
    <source>
        <dbReference type="Proteomes" id="UP000271587"/>
    </source>
</evidence>
<evidence type="ECO:0000256" key="5">
    <source>
        <dbReference type="ARBA" id="ARBA00037974"/>
    </source>
</evidence>
<dbReference type="PANTHER" id="PTHR43525:SF2">
    <property type="entry name" value="CYSTATHIONINE BETA-LYASE-RELATED"/>
    <property type="match status" value="1"/>
</dbReference>
<dbReference type="GO" id="GO:0030170">
    <property type="term" value="F:pyridoxal phosphate binding"/>
    <property type="evidence" value="ECO:0007669"/>
    <property type="project" value="InterPro"/>
</dbReference>